<proteinExistence type="predicted"/>
<feature type="region of interest" description="Disordered" evidence="4">
    <location>
        <begin position="1"/>
        <end position="40"/>
    </location>
</feature>
<dbReference type="Pfam" id="PF00196">
    <property type="entry name" value="GerE"/>
    <property type="match status" value="1"/>
</dbReference>
<dbReference type="SUPFAM" id="SSF52172">
    <property type="entry name" value="CheY-like"/>
    <property type="match status" value="1"/>
</dbReference>
<dbReference type="InterPro" id="IPR000792">
    <property type="entry name" value="Tscrpt_reg_LuxR_C"/>
</dbReference>
<dbReference type="GO" id="GO:0003677">
    <property type="term" value="F:DNA binding"/>
    <property type="evidence" value="ECO:0007669"/>
    <property type="project" value="UniProtKB-KW"/>
</dbReference>
<organism evidence="7 8">
    <name type="scientific">Streptomyces griseus</name>
    <dbReference type="NCBI Taxonomy" id="1911"/>
    <lineage>
        <taxon>Bacteria</taxon>
        <taxon>Bacillati</taxon>
        <taxon>Actinomycetota</taxon>
        <taxon>Actinomycetes</taxon>
        <taxon>Kitasatosporales</taxon>
        <taxon>Streptomycetaceae</taxon>
        <taxon>Streptomyces</taxon>
    </lineage>
</organism>
<dbReference type="PANTHER" id="PTHR43214:SF43">
    <property type="entry name" value="TWO-COMPONENT RESPONSE REGULATOR"/>
    <property type="match status" value="1"/>
</dbReference>
<name>A0A380PC41_STRGR</name>
<dbReference type="PRINTS" id="PR00038">
    <property type="entry name" value="HTHLUXR"/>
</dbReference>
<dbReference type="InterPro" id="IPR058245">
    <property type="entry name" value="NreC/VraR/RcsB-like_REC"/>
</dbReference>
<feature type="domain" description="HTH luxR-type" evidence="5">
    <location>
        <begin position="207"/>
        <end position="272"/>
    </location>
</feature>
<dbReference type="Pfam" id="PF00072">
    <property type="entry name" value="Response_reg"/>
    <property type="match status" value="1"/>
</dbReference>
<evidence type="ECO:0000256" key="4">
    <source>
        <dbReference type="SAM" id="MobiDB-lite"/>
    </source>
</evidence>
<dbReference type="PROSITE" id="PS50110">
    <property type="entry name" value="RESPONSE_REGULATORY"/>
    <property type="match status" value="1"/>
</dbReference>
<dbReference type="PROSITE" id="PS50043">
    <property type="entry name" value="HTH_LUXR_2"/>
    <property type="match status" value="1"/>
</dbReference>
<dbReference type="AlphaFoldDB" id="A0A380PC41"/>
<dbReference type="RefSeq" id="WP_115069822.1">
    <property type="nucleotide sequence ID" value="NZ_UHID01000009.1"/>
</dbReference>
<dbReference type="CDD" id="cd06170">
    <property type="entry name" value="LuxR_C_like"/>
    <property type="match status" value="1"/>
</dbReference>
<dbReference type="SUPFAM" id="SSF46894">
    <property type="entry name" value="C-terminal effector domain of the bipartite response regulators"/>
    <property type="match status" value="1"/>
</dbReference>
<dbReference type="EMBL" id="UHID01000009">
    <property type="protein sequence ID" value="SUP62414.1"/>
    <property type="molecule type" value="Genomic_DNA"/>
</dbReference>
<evidence type="ECO:0000259" key="5">
    <source>
        <dbReference type="PROSITE" id="PS50043"/>
    </source>
</evidence>
<feature type="region of interest" description="Disordered" evidence="4">
    <location>
        <begin position="181"/>
        <end position="213"/>
    </location>
</feature>
<dbReference type="InterPro" id="IPR039420">
    <property type="entry name" value="WalR-like"/>
</dbReference>
<keyword evidence="2" id="KW-0238">DNA-binding</keyword>
<protein>
    <submittedName>
        <fullName evidence="7">Two-component system response regulator</fullName>
    </submittedName>
</protein>
<evidence type="ECO:0000256" key="1">
    <source>
        <dbReference type="ARBA" id="ARBA00022553"/>
    </source>
</evidence>
<dbReference type="Proteomes" id="UP000254150">
    <property type="component" value="Unassembled WGS sequence"/>
</dbReference>
<gene>
    <name evidence="7" type="primary">devR_3</name>
    <name evidence="7" type="ORF">NCTC7807_05579</name>
</gene>
<evidence type="ECO:0000313" key="7">
    <source>
        <dbReference type="EMBL" id="SUP62414.1"/>
    </source>
</evidence>
<dbReference type="SMART" id="SM00421">
    <property type="entry name" value="HTH_LUXR"/>
    <property type="match status" value="1"/>
</dbReference>
<dbReference type="Gene3D" id="3.40.50.2300">
    <property type="match status" value="1"/>
</dbReference>
<evidence type="ECO:0000256" key="3">
    <source>
        <dbReference type="PROSITE-ProRule" id="PRU00169"/>
    </source>
</evidence>
<dbReference type="PROSITE" id="PS00622">
    <property type="entry name" value="HTH_LUXR_1"/>
    <property type="match status" value="1"/>
</dbReference>
<dbReference type="SMART" id="SM00448">
    <property type="entry name" value="REC"/>
    <property type="match status" value="1"/>
</dbReference>
<feature type="compositionally biased region" description="Basic and acidic residues" evidence="4">
    <location>
        <begin position="1"/>
        <end position="11"/>
    </location>
</feature>
<dbReference type="CDD" id="cd17535">
    <property type="entry name" value="REC_NarL-like"/>
    <property type="match status" value="1"/>
</dbReference>
<feature type="modified residue" description="4-aspartylphosphate" evidence="3">
    <location>
        <position position="95"/>
    </location>
</feature>
<evidence type="ECO:0000313" key="8">
    <source>
        <dbReference type="Proteomes" id="UP000254150"/>
    </source>
</evidence>
<sequence>MPDAPHTEAHGRTAAPEARTTRTRPDPRTAPLRPHPAPGGRTLRVVVADDNQVVRAGLSALLGARPGIRVVAEAGDGHRALAATRHHRPDVVLLDVRMPGVDGLAALPHLVRLAPVLMLTYSRERDTVQRALGLGAVGYLVHGEFTADQLARAVRDAHEGHAHLTPSARNALLAHLVAPAAPHRPPVSNPPTSAEPPSRLQSAVGESNRAAHGLSSREVEVMELIASGMSNQQIAATCFISEKTVKNHINRIFAKLHAPNRSAAIATWLGTNPSSSPRTAPR</sequence>
<dbReference type="GO" id="GO:0006355">
    <property type="term" value="P:regulation of DNA-templated transcription"/>
    <property type="evidence" value="ECO:0007669"/>
    <property type="project" value="InterPro"/>
</dbReference>
<dbReference type="InterPro" id="IPR011006">
    <property type="entry name" value="CheY-like_superfamily"/>
</dbReference>
<evidence type="ECO:0000259" key="6">
    <source>
        <dbReference type="PROSITE" id="PS50110"/>
    </source>
</evidence>
<dbReference type="InterPro" id="IPR016032">
    <property type="entry name" value="Sig_transdc_resp-reg_C-effctor"/>
</dbReference>
<accession>A0A380PC41</accession>
<dbReference type="InterPro" id="IPR001789">
    <property type="entry name" value="Sig_transdc_resp-reg_receiver"/>
</dbReference>
<reference evidence="7 8" key="1">
    <citation type="submission" date="2018-06" db="EMBL/GenBank/DDBJ databases">
        <authorList>
            <consortium name="Pathogen Informatics"/>
            <person name="Doyle S."/>
        </authorList>
    </citation>
    <scope>NUCLEOTIDE SEQUENCE [LARGE SCALE GENOMIC DNA]</scope>
    <source>
        <strain evidence="7 8">NCTC7807</strain>
    </source>
</reference>
<keyword evidence="1 3" id="KW-0597">Phosphoprotein</keyword>
<feature type="domain" description="Response regulatory" evidence="6">
    <location>
        <begin position="44"/>
        <end position="157"/>
    </location>
</feature>
<dbReference type="GO" id="GO:0000160">
    <property type="term" value="P:phosphorelay signal transduction system"/>
    <property type="evidence" value="ECO:0007669"/>
    <property type="project" value="InterPro"/>
</dbReference>
<dbReference type="PANTHER" id="PTHR43214">
    <property type="entry name" value="TWO-COMPONENT RESPONSE REGULATOR"/>
    <property type="match status" value="1"/>
</dbReference>
<evidence type="ECO:0000256" key="2">
    <source>
        <dbReference type="ARBA" id="ARBA00023125"/>
    </source>
</evidence>